<keyword evidence="4" id="KW-0732">Signal</keyword>
<evidence type="ECO:0000256" key="2">
    <source>
        <dbReference type="PROSITE-ProRule" id="PRU00497"/>
    </source>
</evidence>
<reference evidence="5 6" key="1">
    <citation type="submission" date="2019-07" db="EMBL/GenBank/DDBJ databases">
        <title>Draft genome assembly of a fouling barnacle, Amphibalanus amphitrite (Darwin, 1854): The first reference genome for Thecostraca.</title>
        <authorList>
            <person name="Kim W."/>
        </authorList>
    </citation>
    <scope>NUCLEOTIDE SEQUENCE [LARGE SCALE GENOMIC DNA]</scope>
    <source>
        <strain evidence="5">SNU_AA5</strain>
        <tissue evidence="5">Soma without cirri and trophi</tissue>
    </source>
</reference>
<sequence length="146" mass="16079">MKVFVVAAVLSVAASVRGQSYGAPPPPAYSPPEPAYRPKPAYSPKPAYRPEPAYKPAPSYAQRPSYAASYQEPQYYAQPYQFEYAVNDHYTGTVFSQNENSDTKVVQGSYSVNLPDGRVQHVTYTADNEGYGGYNAEVTYEGEAQK</sequence>
<dbReference type="GO" id="GO:0042302">
    <property type="term" value="F:structural constituent of cuticle"/>
    <property type="evidence" value="ECO:0007669"/>
    <property type="project" value="UniProtKB-UniRule"/>
</dbReference>
<proteinExistence type="predicted"/>
<dbReference type="AlphaFoldDB" id="A0A6A4V939"/>
<organism evidence="5 6">
    <name type="scientific">Amphibalanus amphitrite</name>
    <name type="common">Striped barnacle</name>
    <name type="synonym">Balanus amphitrite</name>
    <dbReference type="NCBI Taxonomy" id="1232801"/>
    <lineage>
        <taxon>Eukaryota</taxon>
        <taxon>Metazoa</taxon>
        <taxon>Ecdysozoa</taxon>
        <taxon>Arthropoda</taxon>
        <taxon>Crustacea</taxon>
        <taxon>Multicrustacea</taxon>
        <taxon>Cirripedia</taxon>
        <taxon>Thoracica</taxon>
        <taxon>Thoracicalcarea</taxon>
        <taxon>Balanomorpha</taxon>
        <taxon>Balanoidea</taxon>
        <taxon>Balanidae</taxon>
        <taxon>Amphibalaninae</taxon>
        <taxon>Amphibalanus</taxon>
    </lineage>
</organism>
<keyword evidence="6" id="KW-1185">Reference proteome</keyword>
<dbReference type="EMBL" id="VIIS01001796">
    <property type="protein sequence ID" value="KAF0292787.1"/>
    <property type="molecule type" value="Genomic_DNA"/>
</dbReference>
<dbReference type="PANTHER" id="PTHR12236">
    <property type="entry name" value="STRUCTURAL CONTITUENT OF CUTICLE"/>
    <property type="match status" value="1"/>
</dbReference>
<evidence type="ECO:0000313" key="5">
    <source>
        <dbReference type="EMBL" id="KAF0292787.1"/>
    </source>
</evidence>
<feature type="signal peptide" evidence="4">
    <location>
        <begin position="1"/>
        <end position="18"/>
    </location>
</feature>
<keyword evidence="1 2" id="KW-0193">Cuticle</keyword>
<dbReference type="GO" id="GO:0031012">
    <property type="term" value="C:extracellular matrix"/>
    <property type="evidence" value="ECO:0007669"/>
    <property type="project" value="TreeGrafter"/>
</dbReference>
<feature type="region of interest" description="Disordered" evidence="3">
    <location>
        <begin position="18"/>
        <end position="63"/>
    </location>
</feature>
<evidence type="ECO:0000256" key="1">
    <source>
        <dbReference type="ARBA" id="ARBA00022460"/>
    </source>
</evidence>
<name>A0A6A4V939_AMPAM</name>
<dbReference type="Pfam" id="PF00379">
    <property type="entry name" value="Chitin_bind_4"/>
    <property type="match status" value="1"/>
</dbReference>
<evidence type="ECO:0000313" key="6">
    <source>
        <dbReference type="Proteomes" id="UP000440578"/>
    </source>
</evidence>
<accession>A0A6A4V939</accession>
<evidence type="ECO:0000256" key="4">
    <source>
        <dbReference type="SAM" id="SignalP"/>
    </source>
</evidence>
<dbReference type="InterPro" id="IPR000618">
    <property type="entry name" value="Insect_cuticle"/>
</dbReference>
<dbReference type="PROSITE" id="PS51155">
    <property type="entry name" value="CHIT_BIND_RR_2"/>
    <property type="match status" value="1"/>
</dbReference>
<comment type="caution">
    <text evidence="5">The sequence shown here is derived from an EMBL/GenBank/DDBJ whole genome shotgun (WGS) entry which is preliminary data.</text>
</comment>
<gene>
    <name evidence="5" type="primary">CU19_0</name>
    <name evidence="5" type="ORF">FJT64_009287</name>
</gene>
<dbReference type="InterPro" id="IPR051217">
    <property type="entry name" value="Insect_Cuticle_Struc_Prot"/>
</dbReference>
<dbReference type="PRINTS" id="PR00947">
    <property type="entry name" value="CUTICLE"/>
</dbReference>
<protein>
    <submittedName>
        <fullName evidence="5">Cuticle protein 19</fullName>
    </submittedName>
</protein>
<feature type="compositionally biased region" description="Pro residues" evidence="3">
    <location>
        <begin position="23"/>
        <end position="55"/>
    </location>
</feature>
<feature type="chain" id="PRO_5025653845" evidence="4">
    <location>
        <begin position="19"/>
        <end position="146"/>
    </location>
</feature>
<dbReference type="Proteomes" id="UP000440578">
    <property type="component" value="Unassembled WGS sequence"/>
</dbReference>
<dbReference type="GO" id="GO:0005615">
    <property type="term" value="C:extracellular space"/>
    <property type="evidence" value="ECO:0007669"/>
    <property type="project" value="TreeGrafter"/>
</dbReference>
<evidence type="ECO:0000256" key="3">
    <source>
        <dbReference type="SAM" id="MobiDB-lite"/>
    </source>
</evidence>
<dbReference type="PANTHER" id="PTHR12236:SF79">
    <property type="entry name" value="CUTICULAR PROTEIN 50CB-RELATED"/>
    <property type="match status" value="1"/>
</dbReference>